<sequence>MKCDPSSTCPGRCYKFGCCHPECAVGCFGPFETDCIVSIIMMCKYFKHDGRCVSSCPTDITYREAQFCVDIPFFKQP</sequence>
<reference evidence="2 3" key="1">
    <citation type="submission" date="2022-12" db="EMBL/GenBank/DDBJ databases">
        <title>Chromosome-level genome of Tegillarca granosa.</title>
        <authorList>
            <person name="Kim J."/>
        </authorList>
    </citation>
    <scope>NUCLEOTIDE SEQUENCE [LARGE SCALE GENOMIC DNA]</scope>
    <source>
        <strain evidence="2">Teg-2019</strain>
        <tissue evidence="2">Adductor muscle</tissue>
    </source>
</reference>
<dbReference type="Gene3D" id="2.10.220.10">
    <property type="entry name" value="Hormone Receptor, Insulin-like Growth Factor Receptor 1, Chain A, domain 2"/>
    <property type="match status" value="1"/>
</dbReference>
<evidence type="ECO:0000259" key="1">
    <source>
        <dbReference type="Pfam" id="PF00757"/>
    </source>
</evidence>
<evidence type="ECO:0000313" key="2">
    <source>
        <dbReference type="EMBL" id="KAJ8320306.1"/>
    </source>
</evidence>
<organism evidence="2 3">
    <name type="scientific">Tegillarca granosa</name>
    <name type="common">Malaysian cockle</name>
    <name type="synonym">Anadara granosa</name>
    <dbReference type="NCBI Taxonomy" id="220873"/>
    <lineage>
        <taxon>Eukaryota</taxon>
        <taxon>Metazoa</taxon>
        <taxon>Spiralia</taxon>
        <taxon>Lophotrochozoa</taxon>
        <taxon>Mollusca</taxon>
        <taxon>Bivalvia</taxon>
        <taxon>Autobranchia</taxon>
        <taxon>Pteriomorphia</taxon>
        <taxon>Arcoida</taxon>
        <taxon>Arcoidea</taxon>
        <taxon>Arcidae</taxon>
        <taxon>Tegillarca</taxon>
    </lineage>
</organism>
<dbReference type="InterPro" id="IPR009030">
    <property type="entry name" value="Growth_fac_rcpt_cys_sf"/>
</dbReference>
<protein>
    <recommendedName>
        <fullName evidence="1">Furin-like cysteine-rich domain-containing protein</fullName>
    </recommendedName>
</protein>
<dbReference type="SMART" id="SM00261">
    <property type="entry name" value="FU"/>
    <property type="match status" value="1"/>
</dbReference>
<feature type="domain" description="Furin-like cysteine-rich" evidence="1">
    <location>
        <begin position="7"/>
        <end position="70"/>
    </location>
</feature>
<evidence type="ECO:0000313" key="3">
    <source>
        <dbReference type="Proteomes" id="UP001217089"/>
    </source>
</evidence>
<comment type="caution">
    <text evidence="2">The sequence shown here is derived from an EMBL/GenBank/DDBJ whole genome shotgun (WGS) entry which is preliminary data.</text>
</comment>
<dbReference type="EMBL" id="JARBDR010000141">
    <property type="protein sequence ID" value="KAJ8320306.1"/>
    <property type="molecule type" value="Genomic_DNA"/>
</dbReference>
<proteinExistence type="predicted"/>
<keyword evidence="3" id="KW-1185">Reference proteome</keyword>
<dbReference type="Proteomes" id="UP001217089">
    <property type="component" value="Unassembled WGS sequence"/>
</dbReference>
<dbReference type="Pfam" id="PF00757">
    <property type="entry name" value="Furin-like"/>
    <property type="match status" value="1"/>
</dbReference>
<dbReference type="InterPro" id="IPR006211">
    <property type="entry name" value="Furin-like_Cys-rich_dom"/>
</dbReference>
<name>A0ABQ9FVX6_TEGGR</name>
<gene>
    <name evidence="2" type="ORF">KUTeg_001893</name>
</gene>
<accession>A0ABQ9FVX6</accession>
<dbReference type="SUPFAM" id="SSF57184">
    <property type="entry name" value="Growth factor receptor domain"/>
    <property type="match status" value="1"/>
</dbReference>
<dbReference type="InterPro" id="IPR006212">
    <property type="entry name" value="Furin_repeat"/>
</dbReference>